<dbReference type="AlphaFoldDB" id="Q13DR1"/>
<dbReference type="CDD" id="cd04301">
    <property type="entry name" value="NAT_SF"/>
    <property type="match status" value="1"/>
</dbReference>
<dbReference type="EMBL" id="CP000283">
    <property type="protein sequence ID" value="ABE37778.1"/>
    <property type="molecule type" value="Genomic_DNA"/>
</dbReference>
<evidence type="ECO:0000259" key="1">
    <source>
        <dbReference type="PROSITE" id="PS51186"/>
    </source>
</evidence>
<dbReference type="PROSITE" id="PS51186">
    <property type="entry name" value="GNAT"/>
    <property type="match status" value="1"/>
</dbReference>
<dbReference type="Proteomes" id="UP000001818">
    <property type="component" value="Chromosome"/>
</dbReference>
<dbReference type="InterPro" id="IPR000182">
    <property type="entry name" value="GNAT_dom"/>
</dbReference>
<evidence type="ECO:0000313" key="2">
    <source>
        <dbReference type="EMBL" id="ABE37778.1"/>
    </source>
</evidence>
<proteinExistence type="predicted"/>
<dbReference type="GO" id="GO:0016747">
    <property type="term" value="F:acyltransferase activity, transferring groups other than amino-acyl groups"/>
    <property type="evidence" value="ECO:0007669"/>
    <property type="project" value="InterPro"/>
</dbReference>
<reference evidence="2 3" key="1">
    <citation type="submission" date="2006-03" db="EMBL/GenBank/DDBJ databases">
        <title>Complete sequence of Rhodopseudomonas palustris BisB5.</title>
        <authorList>
            <consortium name="US DOE Joint Genome Institute"/>
            <person name="Copeland A."/>
            <person name="Lucas S."/>
            <person name="Lapidus A."/>
            <person name="Barry K."/>
            <person name="Detter J.C."/>
            <person name="Glavina del Rio T."/>
            <person name="Hammon N."/>
            <person name="Israni S."/>
            <person name="Dalin E."/>
            <person name="Tice H."/>
            <person name="Pitluck S."/>
            <person name="Chain P."/>
            <person name="Malfatti S."/>
            <person name="Shin M."/>
            <person name="Vergez L."/>
            <person name="Schmutz J."/>
            <person name="Larimer F."/>
            <person name="Land M."/>
            <person name="Hauser L."/>
            <person name="Pelletier D.A."/>
            <person name="Kyrpides N."/>
            <person name="Lykidis A."/>
            <person name="Oda Y."/>
            <person name="Harwood C.S."/>
            <person name="Richardson P."/>
        </authorList>
    </citation>
    <scope>NUCLEOTIDE SEQUENCE [LARGE SCALE GENOMIC DNA]</scope>
    <source>
        <strain evidence="2 3">BisB5</strain>
    </source>
</reference>
<dbReference type="InterPro" id="IPR016181">
    <property type="entry name" value="Acyl_CoA_acyltransferase"/>
</dbReference>
<dbReference type="eggNOG" id="COG0456">
    <property type="taxonomic scope" value="Bacteria"/>
</dbReference>
<dbReference type="KEGG" id="rpd:RPD_0540"/>
<dbReference type="HOGENOM" id="CLU_105867_0_0_5"/>
<protein>
    <submittedName>
        <fullName evidence="2">GCN5-related N-acetyltransferase</fullName>
    </submittedName>
</protein>
<sequence>MRDFDGVSVATVVASPTSASPHSGGHMPDFPELSFLPLSTATWPLLEDLFGPERGADSGCWCMWWRVSRSRFNAMGKDARKAALQELSASDESPGILAVRDGQAIGWCAVARRSAYPVLTRSRVAAPIEDLSPEKIWFISCLYVRVGFRRHGLSGPLIRAAVDHALARGALCIEACPTTSATTSAEGFVGSSATFADLGFVEIARRSPKRPLMRWTRTSGLVEAARGA</sequence>
<name>Q13DR1_RHOPS</name>
<keyword evidence="2" id="KW-0808">Transferase</keyword>
<dbReference type="Gene3D" id="3.40.630.30">
    <property type="match status" value="1"/>
</dbReference>
<accession>Q13DR1</accession>
<dbReference type="Pfam" id="PF00583">
    <property type="entry name" value="Acetyltransf_1"/>
    <property type="match status" value="1"/>
</dbReference>
<dbReference type="SUPFAM" id="SSF55729">
    <property type="entry name" value="Acyl-CoA N-acyltransferases (Nat)"/>
    <property type="match status" value="1"/>
</dbReference>
<feature type="domain" description="N-acetyltransferase" evidence="1">
    <location>
        <begin position="51"/>
        <end position="218"/>
    </location>
</feature>
<gene>
    <name evidence="2" type="ordered locus">RPD_0540</name>
</gene>
<evidence type="ECO:0000313" key="3">
    <source>
        <dbReference type="Proteomes" id="UP000001818"/>
    </source>
</evidence>
<organism evidence="2 3">
    <name type="scientific">Rhodopseudomonas palustris (strain BisB5)</name>
    <dbReference type="NCBI Taxonomy" id="316057"/>
    <lineage>
        <taxon>Bacteria</taxon>
        <taxon>Pseudomonadati</taxon>
        <taxon>Pseudomonadota</taxon>
        <taxon>Alphaproteobacteria</taxon>
        <taxon>Hyphomicrobiales</taxon>
        <taxon>Nitrobacteraceae</taxon>
        <taxon>Rhodopseudomonas</taxon>
    </lineage>
</organism>